<dbReference type="Proteomes" id="UP000281975">
    <property type="component" value="Unassembled WGS sequence"/>
</dbReference>
<protein>
    <submittedName>
        <fullName evidence="1">Uncharacterized protein</fullName>
    </submittedName>
</protein>
<comment type="caution">
    <text evidence="1">The sequence shown here is derived from an EMBL/GenBank/DDBJ whole genome shotgun (WGS) entry which is preliminary data.</text>
</comment>
<keyword evidence="2" id="KW-1185">Reference proteome</keyword>
<evidence type="ECO:0000313" key="1">
    <source>
        <dbReference type="EMBL" id="RKQ97105.1"/>
    </source>
</evidence>
<proteinExistence type="predicted"/>
<dbReference type="AlphaFoldDB" id="A0A420WUI6"/>
<name>A0A420WUI6_9GAMM</name>
<sequence>MDRQEVLTNLAMKQHEWPEHMTSLRMAGLEFCEEEWLAERERLINKPSWCDDAPVWAKWLAQDHEGRWWWLDDRPFMMTTASEWQINSGIIKCIASYGATPAGYEWRHTLEKRPDQCNEYEDDAFDHVQRDIDRRNAERERLIGKPSWDDAPDDARILVQHDDGGWLFGTFLSAYPHHDSGGWIGEGAGMWLRGMCPGYVPAGHDWTQTLEVRPELRNEDEDDAFAHVQRDIDRRNAKLASKYHREIAPGVYVDVYDVLTAWQVTNPALQHLIKKALCPGGRGHKTKAEDLNEIIASAKRAKEIES</sequence>
<dbReference type="RefSeq" id="WP_211327952.1">
    <property type="nucleotide sequence ID" value="NZ_RBIN01000007.1"/>
</dbReference>
<organism evidence="1 2">
    <name type="scientific">Kushneria sinocarnis</name>
    <dbReference type="NCBI Taxonomy" id="595502"/>
    <lineage>
        <taxon>Bacteria</taxon>
        <taxon>Pseudomonadati</taxon>
        <taxon>Pseudomonadota</taxon>
        <taxon>Gammaproteobacteria</taxon>
        <taxon>Oceanospirillales</taxon>
        <taxon>Halomonadaceae</taxon>
        <taxon>Kushneria</taxon>
    </lineage>
</organism>
<gene>
    <name evidence="1" type="ORF">C7446_2524</name>
</gene>
<dbReference type="EMBL" id="RBIN01000007">
    <property type="protein sequence ID" value="RKQ97105.1"/>
    <property type="molecule type" value="Genomic_DNA"/>
</dbReference>
<evidence type="ECO:0000313" key="2">
    <source>
        <dbReference type="Proteomes" id="UP000281975"/>
    </source>
</evidence>
<accession>A0A420WUI6</accession>
<reference evidence="1 2" key="1">
    <citation type="submission" date="2018-10" db="EMBL/GenBank/DDBJ databases">
        <title>Genomic Encyclopedia of Type Strains, Phase IV (KMG-IV): sequencing the most valuable type-strain genomes for metagenomic binning, comparative biology and taxonomic classification.</title>
        <authorList>
            <person name="Goeker M."/>
        </authorList>
    </citation>
    <scope>NUCLEOTIDE SEQUENCE [LARGE SCALE GENOMIC DNA]</scope>
    <source>
        <strain evidence="1 2">DSM 23229</strain>
    </source>
</reference>